<organism evidence="4 5">
    <name type="scientific">Demequina muriae</name>
    <dbReference type="NCBI Taxonomy" id="3051664"/>
    <lineage>
        <taxon>Bacteria</taxon>
        <taxon>Bacillati</taxon>
        <taxon>Actinomycetota</taxon>
        <taxon>Actinomycetes</taxon>
        <taxon>Micrococcales</taxon>
        <taxon>Demequinaceae</taxon>
        <taxon>Demequina</taxon>
    </lineage>
</organism>
<reference evidence="4" key="1">
    <citation type="submission" date="2023-06" db="EMBL/GenBank/DDBJ databases">
        <title>Egi l300058.</title>
        <authorList>
            <person name="Gao L."/>
            <person name="Fang B.-Z."/>
            <person name="Li W.-J."/>
        </authorList>
    </citation>
    <scope>NUCLEOTIDE SEQUENCE</scope>
    <source>
        <strain evidence="4">EGI L300058</strain>
    </source>
</reference>
<dbReference type="SUPFAM" id="SSF81606">
    <property type="entry name" value="PP2C-like"/>
    <property type="match status" value="1"/>
</dbReference>
<dbReference type="Pfam" id="PF13672">
    <property type="entry name" value="PP2C_2"/>
    <property type="match status" value="1"/>
</dbReference>
<keyword evidence="5" id="KW-1185">Reference proteome</keyword>
<evidence type="ECO:0000313" key="5">
    <source>
        <dbReference type="Proteomes" id="UP001172708"/>
    </source>
</evidence>
<feature type="region of interest" description="Disordered" evidence="1">
    <location>
        <begin position="404"/>
        <end position="451"/>
    </location>
</feature>
<dbReference type="InterPro" id="IPR036457">
    <property type="entry name" value="PPM-type-like_dom_sf"/>
</dbReference>
<dbReference type="RefSeq" id="WP_301141962.1">
    <property type="nucleotide sequence ID" value="NZ_JAUHQA010000001.1"/>
</dbReference>
<evidence type="ECO:0000256" key="2">
    <source>
        <dbReference type="SAM" id="Phobius"/>
    </source>
</evidence>
<evidence type="ECO:0000259" key="3">
    <source>
        <dbReference type="PROSITE" id="PS51746"/>
    </source>
</evidence>
<dbReference type="EMBL" id="JAUHQA010000001">
    <property type="protein sequence ID" value="MDN4480544.1"/>
    <property type="molecule type" value="Genomic_DNA"/>
</dbReference>
<dbReference type="InterPro" id="IPR001932">
    <property type="entry name" value="PPM-type_phosphatase-like_dom"/>
</dbReference>
<accession>A0ABT8GH03</accession>
<sequence length="451" mass="46642">MFLGLHFAARSDVGLIRSNNQDSAYAGPHLLVVADGMGGAAGGDIASSIAVGRLAGLDGESHGPDDALDELKSAIADAHAEIVDRARNDPELSGLGTTVTALLRAGSTLCMAHIGDSRAYLLRNDSLDQVTTDHSFVQHLVDTGRLSAADAEHHPKRSMLLRVLGDVDADVPVDISVRETRTGDRWLLCSDGLSGVVSRDTLHKTLVEVADPADCADALVSLALSAGAPDNVTCIVADVVDIDASPDGVGPPTASQIVGSAARDRHRPSAAGRSAAGKAARLSTPDEVDDDEEPSRSARLWSRARPWLLPLAALLVVIGGAWGAYAWTQTQYYVGASDDAVAIYRGIPQELPVVALQTLVETTGIPLEDLAPYQQQRIDDTIRAGSLEGARAIVQALEANLPTPEPLPSPSISAEPSPGPTATVSPSPAASADASAASALDSEADSPESGV</sequence>
<feature type="compositionally biased region" description="Low complexity" evidence="1">
    <location>
        <begin position="420"/>
        <end position="441"/>
    </location>
</feature>
<gene>
    <name evidence="4" type="ORF">QQX02_06370</name>
</gene>
<evidence type="ECO:0000256" key="1">
    <source>
        <dbReference type="SAM" id="MobiDB-lite"/>
    </source>
</evidence>
<feature type="domain" description="PPM-type phosphatase" evidence="3">
    <location>
        <begin position="6"/>
        <end position="239"/>
    </location>
</feature>
<dbReference type="PANTHER" id="PTHR47992">
    <property type="entry name" value="PROTEIN PHOSPHATASE"/>
    <property type="match status" value="1"/>
</dbReference>
<dbReference type="Gene3D" id="3.60.40.10">
    <property type="entry name" value="PPM-type phosphatase domain"/>
    <property type="match status" value="1"/>
</dbReference>
<name>A0ABT8GH03_9MICO</name>
<feature type="region of interest" description="Disordered" evidence="1">
    <location>
        <begin position="247"/>
        <end position="297"/>
    </location>
</feature>
<protein>
    <submittedName>
        <fullName evidence="4">Protein phosphatase 2C domain-containing protein</fullName>
    </submittedName>
</protein>
<dbReference type="PROSITE" id="PS51746">
    <property type="entry name" value="PPM_2"/>
    <property type="match status" value="1"/>
</dbReference>
<feature type="compositionally biased region" description="Low complexity" evidence="1">
    <location>
        <begin position="269"/>
        <end position="281"/>
    </location>
</feature>
<evidence type="ECO:0000313" key="4">
    <source>
        <dbReference type="EMBL" id="MDN4480544.1"/>
    </source>
</evidence>
<comment type="caution">
    <text evidence="4">The sequence shown here is derived from an EMBL/GenBank/DDBJ whole genome shotgun (WGS) entry which is preliminary data.</text>
</comment>
<dbReference type="SMART" id="SM00331">
    <property type="entry name" value="PP2C_SIG"/>
    <property type="match status" value="1"/>
</dbReference>
<dbReference type="SMART" id="SM00332">
    <property type="entry name" value="PP2Cc"/>
    <property type="match status" value="1"/>
</dbReference>
<feature type="transmembrane region" description="Helical" evidence="2">
    <location>
        <begin position="307"/>
        <end position="327"/>
    </location>
</feature>
<dbReference type="Proteomes" id="UP001172708">
    <property type="component" value="Unassembled WGS sequence"/>
</dbReference>
<dbReference type="CDD" id="cd00143">
    <property type="entry name" value="PP2Cc"/>
    <property type="match status" value="1"/>
</dbReference>
<dbReference type="InterPro" id="IPR015655">
    <property type="entry name" value="PP2C"/>
</dbReference>
<keyword evidence="2" id="KW-0812">Transmembrane</keyword>
<keyword evidence="2" id="KW-0472">Membrane</keyword>
<keyword evidence="2" id="KW-1133">Transmembrane helix</keyword>
<feature type="compositionally biased region" description="Acidic residues" evidence="1">
    <location>
        <begin position="442"/>
        <end position="451"/>
    </location>
</feature>
<proteinExistence type="predicted"/>